<evidence type="ECO:0000313" key="1">
    <source>
        <dbReference type="EMBL" id="AGO60114.1"/>
    </source>
</evidence>
<organism evidence="1 2">
    <name type="scientific">Ferroplasma acidarmanus Fer1</name>
    <dbReference type="NCBI Taxonomy" id="333146"/>
    <lineage>
        <taxon>Archaea</taxon>
        <taxon>Methanobacteriati</taxon>
        <taxon>Thermoplasmatota</taxon>
        <taxon>Thermoplasmata</taxon>
        <taxon>Thermoplasmatales</taxon>
        <taxon>Ferroplasmaceae</taxon>
        <taxon>Ferroplasma</taxon>
    </lineage>
</organism>
<sequence length="36" mass="4096">MAKAIDPSPIDRETWIEMAKETLKSCVETINSPYNI</sequence>
<dbReference type="Proteomes" id="UP000014660">
    <property type="component" value="Chromosome"/>
</dbReference>
<accession>S0API6</accession>
<name>S0API6_FERAC</name>
<dbReference type="EMBL" id="CP004145">
    <property type="protein sequence ID" value="AGO60114.1"/>
    <property type="molecule type" value="Genomic_DNA"/>
</dbReference>
<dbReference type="KEGG" id="fac:FACI_IFERC01G0134"/>
<evidence type="ECO:0000313" key="2">
    <source>
        <dbReference type="Proteomes" id="UP000014660"/>
    </source>
</evidence>
<dbReference type="AlphaFoldDB" id="S0API6"/>
<gene>
    <name evidence="1" type="ORF">FACI_IFERC00001G0134</name>
</gene>
<proteinExistence type="predicted"/>
<keyword evidence="2" id="KW-1185">Reference proteome</keyword>
<reference evidence="1 2" key="1">
    <citation type="journal article" date="2007" name="Proc. Natl. Acad. Sci. U.S.A.">
        <title>Genome dynamics in a natural archaeal population.</title>
        <authorList>
            <person name="Allen E.E."/>
            <person name="Tyson G.W."/>
            <person name="Whitaker R.J."/>
            <person name="Detter J.C."/>
            <person name="Richardson P.M."/>
            <person name="Banfield J.F."/>
        </authorList>
    </citation>
    <scope>NUCLEOTIDE SEQUENCE [LARGE SCALE GENOMIC DNA]</scope>
    <source>
        <strain evidence="2">fer1</strain>
    </source>
</reference>
<protein>
    <submittedName>
        <fullName evidence="1">Uncharacterized protein</fullName>
    </submittedName>
</protein>
<dbReference type="HOGENOM" id="CLU_3353813_0_0_2"/>